<keyword evidence="2" id="KW-0812">Transmembrane</keyword>
<comment type="caution">
    <text evidence="3">The sequence shown here is derived from an EMBL/GenBank/DDBJ whole genome shotgun (WGS) entry which is preliminary data.</text>
</comment>
<keyword evidence="2" id="KW-1133">Transmembrane helix</keyword>
<feature type="transmembrane region" description="Helical" evidence="2">
    <location>
        <begin position="88"/>
        <end position="110"/>
    </location>
</feature>
<dbReference type="eggNOG" id="ENOG502SAP5">
    <property type="taxonomic scope" value="Eukaryota"/>
</dbReference>
<dbReference type="GeneID" id="19183823"/>
<feature type="transmembrane region" description="Helical" evidence="2">
    <location>
        <begin position="226"/>
        <end position="252"/>
    </location>
</feature>
<dbReference type="VEuPathDB" id="FungiDB:A1O7_09259"/>
<gene>
    <name evidence="3" type="ORF">A1O7_09259</name>
</gene>
<evidence type="ECO:0000313" key="4">
    <source>
        <dbReference type="Proteomes" id="UP000019473"/>
    </source>
</evidence>
<reference evidence="3 4" key="1">
    <citation type="submission" date="2013-03" db="EMBL/GenBank/DDBJ databases">
        <title>The Genome Sequence of Cladophialophora yegresii CBS 114405.</title>
        <authorList>
            <consortium name="The Broad Institute Genomics Platform"/>
            <person name="Cuomo C."/>
            <person name="de Hoog S."/>
            <person name="Gorbushina A."/>
            <person name="Walker B."/>
            <person name="Young S.K."/>
            <person name="Zeng Q."/>
            <person name="Gargeya S."/>
            <person name="Fitzgerald M."/>
            <person name="Haas B."/>
            <person name="Abouelleil A."/>
            <person name="Allen A.W."/>
            <person name="Alvarado L."/>
            <person name="Arachchi H.M."/>
            <person name="Berlin A.M."/>
            <person name="Chapman S.B."/>
            <person name="Gainer-Dewar J."/>
            <person name="Goldberg J."/>
            <person name="Griggs A."/>
            <person name="Gujja S."/>
            <person name="Hansen M."/>
            <person name="Howarth C."/>
            <person name="Imamovic A."/>
            <person name="Ireland A."/>
            <person name="Larimer J."/>
            <person name="McCowan C."/>
            <person name="Murphy C."/>
            <person name="Pearson M."/>
            <person name="Poon T.W."/>
            <person name="Priest M."/>
            <person name="Roberts A."/>
            <person name="Saif S."/>
            <person name="Shea T."/>
            <person name="Sisk P."/>
            <person name="Sykes S."/>
            <person name="Wortman J."/>
            <person name="Nusbaum C."/>
            <person name="Birren B."/>
        </authorList>
    </citation>
    <scope>NUCLEOTIDE SEQUENCE [LARGE SCALE GENOMIC DNA]</scope>
    <source>
        <strain evidence="3 4">CBS 114405</strain>
    </source>
</reference>
<dbReference type="OrthoDB" id="3344043at2759"/>
<dbReference type="HOGENOM" id="CLU_389791_0_0_1"/>
<evidence type="ECO:0000313" key="3">
    <source>
        <dbReference type="EMBL" id="EXJ53923.1"/>
    </source>
</evidence>
<evidence type="ECO:0000256" key="1">
    <source>
        <dbReference type="SAM" id="MobiDB-lite"/>
    </source>
</evidence>
<dbReference type="AlphaFoldDB" id="W9VEN5"/>
<protein>
    <submittedName>
        <fullName evidence="3">Uncharacterized protein</fullName>
    </submittedName>
</protein>
<feature type="compositionally biased region" description="Polar residues" evidence="1">
    <location>
        <begin position="1"/>
        <end position="15"/>
    </location>
</feature>
<dbReference type="EMBL" id="AMGW01000007">
    <property type="protein sequence ID" value="EXJ53923.1"/>
    <property type="molecule type" value="Genomic_DNA"/>
</dbReference>
<dbReference type="STRING" id="1182544.W9VEN5"/>
<dbReference type="RefSeq" id="XP_007761438.1">
    <property type="nucleotide sequence ID" value="XM_007763248.1"/>
</dbReference>
<organism evidence="3 4">
    <name type="scientific">Cladophialophora yegresii CBS 114405</name>
    <dbReference type="NCBI Taxonomy" id="1182544"/>
    <lineage>
        <taxon>Eukaryota</taxon>
        <taxon>Fungi</taxon>
        <taxon>Dikarya</taxon>
        <taxon>Ascomycota</taxon>
        <taxon>Pezizomycotina</taxon>
        <taxon>Eurotiomycetes</taxon>
        <taxon>Chaetothyriomycetidae</taxon>
        <taxon>Chaetothyriales</taxon>
        <taxon>Herpotrichiellaceae</taxon>
        <taxon>Cladophialophora</taxon>
    </lineage>
</organism>
<accession>W9VEN5</accession>
<keyword evidence="2" id="KW-0472">Membrane</keyword>
<proteinExistence type="predicted"/>
<dbReference type="Proteomes" id="UP000019473">
    <property type="component" value="Unassembled WGS sequence"/>
</dbReference>
<feature type="transmembrane region" description="Helical" evidence="2">
    <location>
        <begin position="596"/>
        <end position="620"/>
    </location>
</feature>
<feature type="region of interest" description="Disordered" evidence="1">
    <location>
        <begin position="1"/>
        <end position="79"/>
    </location>
</feature>
<evidence type="ECO:0000256" key="2">
    <source>
        <dbReference type="SAM" id="Phobius"/>
    </source>
</evidence>
<name>W9VEN5_9EURO</name>
<sequence>MSMQSARYDALQSTPPGHRTSRPPVSKYNAVANGSSGTNLFVAGLPEHHDGNATMPDLGPDTHDRSPQTRGSASSSRRSMMRDYKKEIILTCLLLLLPLPLSAVLMYLIYANLQPRSQDLGFPDSITADNTDRPLSKQDYYVNYSATRLVFISSLSSTLALALVPVAMTLFAYMAAFTLQKASRARKMAHLPSPFQFELTIRLLGGSTTDLYRYLKYMFRRRPKRVAAVPMLNSSALALLLMLILAVCITVVDALLHIGTSTVQYHNTVEYLETAFNPGRRLSTDCWNATAVSAFAPCNVNPGGSGASASFANSTEAYLTLGNQSTRNTIRLGDDGETAILTPASAPSGVHFRAQSYASATTCEPATKRCKPHYNGDGYCNACQSWAYNCTPDAAGLRVSGNFSDIRGQSGLFPVLLEFFNTSSKEFNTSVGPVHGHVWSAVLFSLPAGTDEAMRQDGEDSPTIDGMYYDPTKDLVADTYGNIYGILSCTTLLSEVTYSVRMDGSIHDAVTTPMNDTASSPFYFPLTYGFGRDNLGTGINLAAASAGSPHDLAYQVSRVLDRTILGLTAGSLPDRQAVGAFLTQTRQVAKVPIAEFVALIVLNLVLPVVGIVLGVWAWVLCERHGVRDVQARLGIGALVAALFEDQRFNATATKMEQLYAEARSLPTARVVVDTRTREKGGGKVLVAVAEDGGCDGDGSETYR</sequence>
<keyword evidence="4" id="KW-1185">Reference proteome</keyword>
<feature type="transmembrane region" description="Helical" evidence="2">
    <location>
        <begin position="159"/>
        <end position="179"/>
    </location>
</feature>